<evidence type="ECO:0000256" key="7">
    <source>
        <dbReference type="ARBA" id="ARBA00023242"/>
    </source>
</evidence>
<dbReference type="PANTHER" id="PTHR13074">
    <property type="entry name" value="MEDIATOR OF RNA POLYMERASE II TRANSCRIPTION SUBUNIT 8"/>
    <property type="match status" value="1"/>
</dbReference>
<reference evidence="9" key="1">
    <citation type="journal article" date="2021" name="Mol. Ecol. Resour.">
        <title>Apolygus lucorum genome provides insights into omnivorousness and mesophyll feeding.</title>
        <authorList>
            <person name="Liu Y."/>
            <person name="Liu H."/>
            <person name="Wang H."/>
            <person name="Huang T."/>
            <person name="Liu B."/>
            <person name="Yang B."/>
            <person name="Yin L."/>
            <person name="Li B."/>
            <person name="Zhang Y."/>
            <person name="Zhang S."/>
            <person name="Jiang F."/>
            <person name="Zhang X."/>
            <person name="Ren Y."/>
            <person name="Wang B."/>
            <person name="Wang S."/>
            <person name="Lu Y."/>
            <person name="Wu K."/>
            <person name="Fan W."/>
            <person name="Wang G."/>
        </authorList>
    </citation>
    <scope>NUCLEOTIDE SEQUENCE</scope>
    <source>
        <strain evidence="9">12Hb</strain>
    </source>
</reference>
<keyword evidence="10" id="KW-1185">Reference proteome</keyword>
<dbReference type="GO" id="GO:0006357">
    <property type="term" value="P:regulation of transcription by RNA polymerase II"/>
    <property type="evidence" value="ECO:0007669"/>
    <property type="project" value="InterPro"/>
</dbReference>
<comment type="function">
    <text evidence="8">Component of the Mediator complex, a coactivator involved in the regulated transcription of nearly all RNA polymerase II-dependent genes. Mediator functions as a bridge to convey information from gene-specific regulatory proteins to the basal RNA polymerase II transcription machinery. Mediator is recruited to promoters by direct interactions with regulatory proteins and serves as a scaffold for the assembly of a functional preinitiation complex with RNA polymerase II and the general transcription factors.</text>
</comment>
<evidence type="ECO:0000256" key="8">
    <source>
        <dbReference type="RuleBase" id="RU364144"/>
    </source>
</evidence>
<proteinExistence type="inferred from homology"/>
<comment type="subunit">
    <text evidence="3 8">Component of the Mediator complex.</text>
</comment>
<keyword evidence="5 8" id="KW-0010">Activator</keyword>
<protein>
    <recommendedName>
        <fullName evidence="8">Mediator of RNA polymerase II transcription subunit 8</fullName>
    </recommendedName>
    <alternativeName>
        <fullName evidence="8">Mediator complex subunit 8</fullName>
    </alternativeName>
</protein>
<evidence type="ECO:0000256" key="6">
    <source>
        <dbReference type="ARBA" id="ARBA00023163"/>
    </source>
</evidence>
<evidence type="ECO:0000313" key="9">
    <source>
        <dbReference type="EMBL" id="KAF6211902.1"/>
    </source>
</evidence>
<gene>
    <name evidence="8" type="primary">MED8</name>
    <name evidence="9" type="ORF">GE061_012419</name>
</gene>
<dbReference type="AlphaFoldDB" id="A0A6A4JB41"/>
<evidence type="ECO:0000256" key="3">
    <source>
        <dbReference type="ARBA" id="ARBA00011837"/>
    </source>
</evidence>
<keyword evidence="6 8" id="KW-0804">Transcription</keyword>
<evidence type="ECO:0000256" key="4">
    <source>
        <dbReference type="ARBA" id="ARBA00023015"/>
    </source>
</evidence>
<evidence type="ECO:0000256" key="2">
    <source>
        <dbReference type="ARBA" id="ARBA00005716"/>
    </source>
</evidence>
<comment type="caution">
    <text evidence="9">The sequence shown here is derived from an EMBL/GenBank/DDBJ whole genome shotgun (WGS) entry which is preliminary data.</text>
</comment>
<evidence type="ECO:0000256" key="1">
    <source>
        <dbReference type="ARBA" id="ARBA00004123"/>
    </source>
</evidence>
<dbReference type="PANTHER" id="PTHR13074:SF9">
    <property type="entry name" value="MEDIATOR OF RNA POLYMERASE II TRANSCRIPTION SUBUNIT 8"/>
    <property type="match status" value="1"/>
</dbReference>
<dbReference type="OrthoDB" id="150687at2759"/>
<comment type="subcellular location">
    <subcellularLocation>
        <location evidence="1 8">Nucleus</location>
    </subcellularLocation>
</comment>
<dbReference type="Proteomes" id="UP000466442">
    <property type="component" value="Unassembled WGS sequence"/>
</dbReference>
<evidence type="ECO:0000256" key="5">
    <source>
        <dbReference type="ARBA" id="ARBA00023159"/>
    </source>
</evidence>
<dbReference type="Gene3D" id="1.20.58.1710">
    <property type="match status" value="1"/>
</dbReference>
<accession>A0A6A4JB41</accession>
<dbReference type="GO" id="GO:0000978">
    <property type="term" value="F:RNA polymerase II cis-regulatory region sequence-specific DNA binding"/>
    <property type="evidence" value="ECO:0007669"/>
    <property type="project" value="TreeGrafter"/>
</dbReference>
<organism evidence="9 10">
    <name type="scientific">Apolygus lucorum</name>
    <name type="common">Small green plant bug</name>
    <name type="synonym">Lygocoris lucorum</name>
    <dbReference type="NCBI Taxonomy" id="248454"/>
    <lineage>
        <taxon>Eukaryota</taxon>
        <taxon>Metazoa</taxon>
        <taxon>Ecdysozoa</taxon>
        <taxon>Arthropoda</taxon>
        <taxon>Hexapoda</taxon>
        <taxon>Insecta</taxon>
        <taxon>Pterygota</taxon>
        <taxon>Neoptera</taxon>
        <taxon>Paraneoptera</taxon>
        <taxon>Hemiptera</taxon>
        <taxon>Heteroptera</taxon>
        <taxon>Panheteroptera</taxon>
        <taxon>Cimicomorpha</taxon>
        <taxon>Miridae</taxon>
        <taxon>Mirini</taxon>
        <taxon>Apolygus</taxon>
    </lineage>
</organism>
<dbReference type="GO" id="GO:0003712">
    <property type="term" value="F:transcription coregulator activity"/>
    <property type="evidence" value="ECO:0007669"/>
    <property type="project" value="InterPro"/>
</dbReference>
<dbReference type="Pfam" id="PF10232">
    <property type="entry name" value="Med8"/>
    <property type="match status" value="1"/>
</dbReference>
<evidence type="ECO:0000313" key="10">
    <source>
        <dbReference type="Proteomes" id="UP000466442"/>
    </source>
</evidence>
<dbReference type="GO" id="GO:0070847">
    <property type="term" value="C:core mediator complex"/>
    <property type="evidence" value="ECO:0007669"/>
    <property type="project" value="TreeGrafter"/>
</dbReference>
<dbReference type="GO" id="GO:0016592">
    <property type="term" value="C:mediator complex"/>
    <property type="evidence" value="ECO:0007669"/>
    <property type="project" value="InterPro"/>
</dbReference>
<comment type="similarity">
    <text evidence="2 8">Belongs to the Mediator complex subunit 8 family.</text>
</comment>
<sequence length="253" mass="27938">MQREEKQLEIAIEAILLRVNELKNSIGAMIFKLENESDTMNWPSFLDNYALLSGQLVSISKMLGHDKCPALRNYAVLPLLLSPERDEQLLRLTEHRVPMFSHDLVPDYLRTKPIPEVEQKMVQLEHKATSLSYETIQKQMTAYSKVVGQVWELVSKAREEWESESSSRAGSNITSSLADTHALVAAIAMGKSLKGMGPGVMPPNMIGAPGRPVAGGAMNPSQMQQQMGGPMGKVPSGIKTNIKAANQMHPYAR</sequence>
<dbReference type="InterPro" id="IPR019364">
    <property type="entry name" value="Mediatior_Med8_fun/met"/>
</dbReference>
<keyword evidence="7 8" id="KW-0539">Nucleus</keyword>
<keyword evidence="4 8" id="KW-0805">Transcription regulation</keyword>
<dbReference type="EMBL" id="WIXP02000004">
    <property type="protein sequence ID" value="KAF6211902.1"/>
    <property type="molecule type" value="Genomic_DNA"/>
</dbReference>
<name>A0A6A4JB41_APOLU</name>